<dbReference type="Pfam" id="PF22371">
    <property type="entry name" value="P7_N_core"/>
    <property type="match status" value="1"/>
</dbReference>
<protein>
    <submittedName>
        <fullName evidence="2">Core protein P7</fullName>
    </submittedName>
</protein>
<dbReference type="Gene3D" id="3.40.250.20">
    <property type="match status" value="1"/>
</dbReference>
<proteinExistence type="evidence at protein level"/>
<dbReference type="SMR" id="Q94M07"/>
<dbReference type="PDBsum" id="2Q82"/>
<reference evidence="2 3" key="2">
    <citation type="journal article" date="2002" name="Virology">
        <title>Characterization of phi12, a bacteriophage related to phi6: nucleotide sequence of the large double-stranded RNA.</title>
        <authorList>
            <person name="Gottlieb P."/>
            <person name="Potgieter C."/>
            <person name="Wei H."/>
            <person name="Toporovsky I."/>
        </authorList>
    </citation>
    <scope>NUCLEOTIDE SEQUENCE [LARGE SCALE GENOMIC DNA]</scope>
</reference>
<reference evidence="3" key="1">
    <citation type="journal article" date="2002" name="Virology">
        <title>Characterization of phi 12, a bacteriophage related to phi 6: nucleotide sequence of the small and middle double-stranded RNA.</title>
        <authorList>
            <person name="Gottlieb P."/>
            <person name="Wei H."/>
            <person name="Potgieter C."/>
            <person name="Toporovsky I."/>
        </authorList>
    </citation>
    <scope>NUCLEOTIDE SEQUENCE [LARGE SCALE GENOMIC DNA]</scope>
</reference>
<evidence type="ECO:0000313" key="3">
    <source>
        <dbReference type="Proteomes" id="UP000001051"/>
    </source>
</evidence>
<evidence type="ECO:0000313" key="2">
    <source>
        <dbReference type="EMBL" id="AAL01106.1"/>
    </source>
</evidence>
<sequence>MDFITDMSKNQRLELQNRLAQYETSLMVMSHNGDVPVITGFNVMRVTTMLDALKVELPAVAVLGDDAQDLAYVFGARPLAVGVNIIRVVDVPGQQPSALVDAELGALHEVSMVRVLNDIADEQLVKANMTSAELELSETKRQEAQRARKDGTVRPLVDFDHGAIDDADE</sequence>
<keyword evidence="4" id="KW-0002">3D-structure</keyword>
<evidence type="ECO:0007829" key="4">
    <source>
        <dbReference type="PDB" id="2Q82"/>
    </source>
</evidence>
<dbReference type="EMBL" id="AF408636">
    <property type="protein sequence ID" value="AAL01106.1"/>
    <property type="molecule type" value="Genomic_RNA"/>
</dbReference>
<gene>
    <name evidence="2" type="primary">7</name>
</gene>
<accession>Q94M07</accession>
<keyword evidence="3" id="KW-1185">Reference proteome</keyword>
<dbReference type="RefSeq" id="NP_690822.1">
    <property type="nucleotide sequence ID" value="NC_004173.1"/>
</dbReference>
<dbReference type="Proteomes" id="UP000001051">
    <property type="component" value="Genome"/>
</dbReference>
<name>Q94M07_9VIRU</name>
<feature type="region of interest" description="Disordered" evidence="1">
    <location>
        <begin position="136"/>
        <end position="169"/>
    </location>
</feature>
<dbReference type="PDB" id="2Q82">
    <property type="method" value="X-ray"/>
    <property type="resolution" value="1.83 A"/>
    <property type="chains" value="A=1-129"/>
</dbReference>
<dbReference type="OrthoDB" id="37350at10239"/>
<organism evidence="2 3">
    <name type="scientific">Pseudomonas phage phi12</name>
    <dbReference type="NCBI Taxonomy" id="161736"/>
    <lineage>
        <taxon>Viruses</taxon>
        <taxon>Riboviria</taxon>
        <taxon>Orthornavirae</taxon>
        <taxon>Duplornaviricota</taxon>
        <taxon>Vidaverviricetes</taxon>
        <taxon>Mindivirales</taxon>
        <taxon>Cystoviridae</taxon>
        <taxon>Betacystovirus</taxon>
        <taxon>Betacystovirus phi12</taxon>
        <taxon>Cystovirus phi12</taxon>
    </lineage>
</organism>
<feature type="compositionally biased region" description="Basic and acidic residues" evidence="1">
    <location>
        <begin position="137"/>
        <end position="169"/>
    </location>
</feature>
<dbReference type="KEGG" id="vg:984326"/>
<reference evidence="4" key="3">
    <citation type="journal article" date="2008" name="J. Mol. Biol.">
        <title>Structure and dynamics of the P7 protein from the bacteriophage phi 12.</title>
        <authorList>
            <person name="Eryilmaz E."/>
            <person name="Benach J."/>
            <person name="Su M."/>
            <person name="Seetharaman J."/>
            <person name="Dutta K."/>
            <person name="Wei H."/>
            <person name="Gottlieb P."/>
            <person name="Hunt J.F."/>
            <person name="Ghose R."/>
        </authorList>
    </citation>
    <scope>X-RAY CRYSTALLOGRAPHY (1.83 ANGSTROMS) OF 1-129</scope>
</reference>
<dbReference type="EvolutionaryTrace" id="Q94M07"/>
<evidence type="ECO:0000256" key="1">
    <source>
        <dbReference type="SAM" id="MobiDB-lite"/>
    </source>
</evidence>